<dbReference type="Pfam" id="PF04199">
    <property type="entry name" value="Cyclase"/>
    <property type="match status" value="1"/>
</dbReference>
<accession>A0A417Y189</accession>
<evidence type="ECO:0000313" key="2">
    <source>
        <dbReference type="Proteomes" id="UP000283644"/>
    </source>
</evidence>
<dbReference type="Gene3D" id="3.50.30.50">
    <property type="entry name" value="Putative cyclase"/>
    <property type="match status" value="1"/>
</dbReference>
<dbReference type="InterPro" id="IPR007325">
    <property type="entry name" value="KFase/CYL"/>
</dbReference>
<evidence type="ECO:0000313" key="1">
    <source>
        <dbReference type="EMBL" id="RHW26351.1"/>
    </source>
</evidence>
<reference evidence="1 2" key="1">
    <citation type="submission" date="2018-09" db="EMBL/GenBank/DDBJ databases">
        <title>Genome sequencing of Nocardioides immobilis CCTCC AB 2017083 for comparison to Nocardioides silvaticus.</title>
        <authorList>
            <person name="Li C."/>
            <person name="Wang G."/>
        </authorList>
    </citation>
    <scope>NUCLEOTIDE SEQUENCE [LARGE SCALE GENOMIC DNA]</scope>
    <source>
        <strain evidence="1 2">CCTCC AB 2017083</strain>
    </source>
</reference>
<dbReference type="SUPFAM" id="SSF102198">
    <property type="entry name" value="Putative cyclase"/>
    <property type="match status" value="1"/>
</dbReference>
<dbReference type="Proteomes" id="UP000283644">
    <property type="component" value="Unassembled WGS sequence"/>
</dbReference>
<dbReference type="OrthoDB" id="7067800at2"/>
<comment type="caution">
    <text evidence="1">The sequence shown here is derived from an EMBL/GenBank/DDBJ whole genome shotgun (WGS) entry which is preliminary data.</text>
</comment>
<dbReference type="PANTHER" id="PTHR34861:SF10">
    <property type="entry name" value="CYCLASE"/>
    <property type="match status" value="1"/>
</dbReference>
<dbReference type="AlphaFoldDB" id="A0A417Y189"/>
<sequence>MREAARHVSNWGRWGGRDQLGTLNHITPAALIAAAGLVRVGKSISLSIPLDSYGPQGASGYRRNPVHLMSLDGGDEDLGPRLGNPAGSTEQHLVEVLRGPLRFNDDFIMMPLQAATQWDALAHVYYEGRLYNGYPADSVTSFGATEAGIDAVAARGQVVGRGVLLDIARHRGVDQLEPLALVEPDELEAVAAAQGVSVGTGDILVVRTGWWQNFLDTRDPQWGAKSPGVSWRCAAWLHERGVAAIASDNLAVESNFKEFPGIHLPFHLLAIRDMGMMLGEIWDLEELGRDCHADGVYEFMLTAQPLLITGAVGSPVNPVALK</sequence>
<dbReference type="GO" id="GO:0004061">
    <property type="term" value="F:arylformamidase activity"/>
    <property type="evidence" value="ECO:0007669"/>
    <property type="project" value="InterPro"/>
</dbReference>
<keyword evidence="2" id="KW-1185">Reference proteome</keyword>
<gene>
    <name evidence="1" type="ORF">D0Z08_14800</name>
</gene>
<organism evidence="1 2">
    <name type="scientific">Nocardioides immobilis</name>
    <dbReference type="NCBI Taxonomy" id="2049295"/>
    <lineage>
        <taxon>Bacteria</taxon>
        <taxon>Bacillati</taxon>
        <taxon>Actinomycetota</taxon>
        <taxon>Actinomycetes</taxon>
        <taxon>Propionibacteriales</taxon>
        <taxon>Nocardioidaceae</taxon>
        <taxon>Nocardioides</taxon>
    </lineage>
</organism>
<proteinExistence type="predicted"/>
<name>A0A417Y189_9ACTN</name>
<dbReference type="InterPro" id="IPR037175">
    <property type="entry name" value="KFase_sf"/>
</dbReference>
<dbReference type="GO" id="GO:0019441">
    <property type="term" value="P:L-tryptophan catabolic process to kynurenine"/>
    <property type="evidence" value="ECO:0007669"/>
    <property type="project" value="InterPro"/>
</dbReference>
<dbReference type="PANTHER" id="PTHR34861">
    <property type="match status" value="1"/>
</dbReference>
<protein>
    <submittedName>
        <fullName evidence="1">Cyclase family protein</fullName>
    </submittedName>
</protein>
<dbReference type="EMBL" id="QXGH01000018">
    <property type="protein sequence ID" value="RHW26351.1"/>
    <property type="molecule type" value="Genomic_DNA"/>
</dbReference>